<evidence type="ECO:0000256" key="6">
    <source>
        <dbReference type="SAM" id="Phobius"/>
    </source>
</evidence>
<evidence type="ECO:0000313" key="8">
    <source>
        <dbReference type="EMBL" id="CAF4078032.1"/>
    </source>
</evidence>
<keyword evidence="5 6" id="KW-0472">Membrane</keyword>
<dbReference type="GO" id="GO:0016020">
    <property type="term" value="C:membrane"/>
    <property type="evidence" value="ECO:0007669"/>
    <property type="project" value="UniProtKB-SubCell"/>
</dbReference>
<dbReference type="EMBL" id="CAJOBH010007223">
    <property type="protein sequence ID" value="CAF4078032.1"/>
    <property type="molecule type" value="Genomic_DNA"/>
</dbReference>
<feature type="transmembrane region" description="Helical" evidence="6">
    <location>
        <begin position="118"/>
        <end position="138"/>
    </location>
</feature>
<proteinExistence type="predicted"/>
<protein>
    <submittedName>
        <fullName evidence="8">Uncharacterized protein</fullName>
    </submittedName>
</protein>
<evidence type="ECO:0000256" key="1">
    <source>
        <dbReference type="ARBA" id="ARBA00004141"/>
    </source>
</evidence>
<dbReference type="AlphaFoldDB" id="A0A8S2Q2B1"/>
<evidence type="ECO:0000256" key="4">
    <source>
        <dbReference type="ARBA" id="ARBA00022989"/>
    </source>
</evidence>
<dbReference type="Proteomes" id="UP000681967">
    <property type="component" value="Unassembled WGS sequence"/>
</dbReference>
<comment type="caution">
    <text evidence="8">The sequence shown here is derived from an EMBL/GenBank/DDBJ whole genome shotgun (WGS) entry which is preliminary data.</text>
</comment>
<dbReference type="PANTHER" id="PTHR43791">
    <property type="entry name" value="PERMEASE-RELATED"/>
    <property type="match status" value="1"/>
</dbReference>
<dbReference type="Proteomes" id="UP000681720">
    <property type="component" value="Unassembled WGS sequence"/>
</dbReference>
<evidence type="ECO:0000256" key="5">
    <source>
        <dbReference type="ARBA" id="ARBA00023136"/>
    </source>
</evidence>
<gene>
    <name evidence="8" type="ORF">BYL167_LOCUS17909</name>
    <name evidence="7" type="ORF">GIL414_LOCUS9917</name>
</gene>
<dbReference type="PANTHER" id="PTHR43791:SF46">
    <property type="entry name" value="MAJOR FACILITATOR SUPERFAMILY (MFS) PROFILE DOMAIN-CONTAINING PROTEIN-RELATED"/>
    <property type="match status" value="1"/>
</dbReference>
<evidence type="ECO:0000313" key="9">
    <source>
        <dbReference type="Proteomes" id="UP000681967"/>
    </source>
</evidence>
<dbReference type="SUPFAM" id="SSF103473">
    <property type="entry name" value="MFS general substrate transporter"/>
    <property type="match status" value="1"/>
</dbReference>
<dbReference type="InterPro" id="IPR036259">
    <property type="entry name" value="MFS_trans_sf"/>
</dbReference>
<comment type="subcellular location">
    <subcellularLocation>
        <location evidence="1">Membrane</location>
        <topology evidence="1">Multi-pass membrane protein</topology>
    </subcellularLocation>
</comment>
<accession>A0A8S2Q2B1</accession>
<feature type="transmembrane region" description="Helical" evidence="6">
    <location>
        <begin position="150"/>
        <end position="169"/>
    </location>
</feature>
<sequence length="207" mass="23520">MATVEETIEEQRLQRAIRQLIRKLDKRLIPFLMLLEFSAFGSQMITGHTELTTFKADLKLSSIDESLAVTLLYAAYVSDQSKTAIYISSCIVCCGIYTAYPIALSWLTKNIGGHTKRAMAICCFVAMCQIGGIIKIIIYREDDKPTYRRGHSICAGVIAVALLSTFILHRSLMKENQRRQILSLDEYNREETIEEPCDKHPGFRYVL</sequence>
<name>A0A8S2Q2B1_9BILA</name>
<dbReference type="GO" id="GO:0022857">
    <property type="term" value="F:transmembrane transporter activity"/>
    <property type="evidence" value="ECO:0007669"/>
    <property type="project" value="TreeGrafter"/>
</dbReference>
<keyword evidence="2" id="KW-0813">Transport</keyword>
<evidence type="ECO:0000256" key="2">
    <source>
        <dbReference type="ARBA" id="ARBA00022448"/>
    </source>
</evidence>
<keyword evidence="3 6" id="KW-0812">Transmembrane</keyword>
<dbReference type="EMBL" id="CAJOBJ010003465">
    <property type="protein sequence ID" value="CAF3966493.1"/>
    <property type="molecule type" value="Genomic_DNA"/>
</dbReference>
<keyword evidence="4 6" id="KW-1133">Transmembrane helix</keyword>
<evidence type="ECO:0000256" key="3">
    <source>
        <dbReference type="ARBA" id="ARBA00022692"/>
    </source>
</evidence>
<feature type="transmembrane region" description="Helical" evidence="6">
    <location>
        <begin position="84"/>
        <end position="106"/>
    </location>
</feature>
<organism evidence="8 9">
    <name type="scientific">Rotaria magnacalcarata</name>
    <dbReference type="NCBI Taxonomy" id="392030"/>
    <lineage>
        <taxon>Eukaryota</taxon>
        <taxon>Metazoa</taxon>
        <taxon>Spiralia</taxon>
        <taxon>Gnathifera</taxon>
        <taxon>Rotifera</taxon>
        <taxon>Eurotatoria</taxon>
        <taxon>Bdelloidea</taxon>
        <taxon>Philodinida</taxon>
        <taxon>Philodinidae</taxon>
        <taxon>Rotaria</taxon>
    </lineage>
</organism>
<evidence type="ECO:0000313" key="7">
    <source>
        <dbReference type="EMBL" id="CAF3966493.1"/>
    </source>
</evidence>
<feature type="transmembrane region" description="Helical" evidence="6">
    <location>
        <begin position="28"/>
        <end position="45"/>
    </location>
</feature>
<reference evidence="8" key="1">
    <citation type="submission" date="2021-02" db="EMBL/GenBank/DDBJ databases">
        <authorList>
            <person name="Nowell W R."/>
        </authorList>
    </citation>
    <scope>NUCLEOTIDE SEQUENCE</scope>
</reference>